<evidence type="ECO:0000313" key="1">
    <source>
        <dbReference type="EMBL" id="GAA0856981.1"/>
    </source>
</evidence>
<accession>A0ABP3WXM4</accession>
<reference evidence="2" key="1">
    <citation type="journal article" date="2019" name="Int. J. Syst. Evol. Microbiol.">
        <title>The Global Catalogue of Microorganisms (GCM) 10K type strain sequencing project: providing services to taxonomists for standard genome sequencing and annotation.</title>
        <authorList>
            <consortium name="The Broad Institute Genomics Platform"/>
            <consortium name="The Broad Institute Genome Sequencing Center for Infectious Disease"/>
            <person name="Wu L."/>
            <person name="Ma J."/>
        </authorList>
    </citation>
    <scope>NUCLEOTIDE SEQUENCE [LARGE SCALE GENOMIC DNA]</scope>
    <source>
        <strain evidence="2">JCM 6485</strain>
    </source>
</reference>
<dbReference type="EMBL" id="BAAACO010000001">
    <property type="protein sequence ID" value="GAA0856981.1"/>
    <property type="molecule type" value="Genomic_DNA"/>
</dbReference>
<protein>
    <submittedName>
        <fullName evidence="1">Uncharacterized protein</fullName>
    </submittedName>
</protein>
<keyword evidence="2" id="KW-1185">Reference proteome</keyword>
<organism evidence="1 2">
    <name type="scientific">Clostridium nitritogenes</name>
    <dbReference type="NCBI Taxonomy" id="83340"/>
    <lineage>
        <taxon>Bacteria</taxon>
        <taxon>Bacillati</taxon>
        <taxon>Bacillota</taxon>
        <taxon>Clostridia</taxon>
        <taxon>Eubacteriales</taxon>
        <taxon>Clostridiaceae</taxon>
        <taxon>Clostridium</taxon>
    </lineage>
</organism>
<dbReference type="RefSeq" id="WP_346025860.1">
    <property type="nucleotide sequence ID" value="NZ_BAAACO010000001.1"/>
</dbReference>
<comment type="caution">
    <text evidence="1">The sequence shown here is derived from an EMBL/GenBank/DDBJ whole genome shotgun (WGS) entry which is preliminary data.</text>
</comment>
<proteinExistence type="predicted"/>
<dbReference type="Proteomes" id="UP001501764">
    <property type="component" value="Unassembled WGS sequence"/>
</dbReference>
<evidence type="ECO:0000313" key="2">
    <source>
        <dbReference type="Proteomes" id="UP001501764"/>
    </source>
</evidence>
<sequence length="59" mass="7135">MNKNITIEDVKEFIREYGYIYGLEIEEELEKVKKQGISKETIQKELEKNDKLYRHLADM</sequence>
<gene>
    <name evidence="1" type="ORF">GCM10008916_08810</name>
</gene>
<name>A0ABP3WXM4_9CLOT</name>